<accession>A0A6J5VDU1</accession>
<organism evidence="1 2">
    <name type="scientific">Prunus armeniaca</name>
    <name type="common">Apricot</name>
    <name type="synonym">Armeniaca vulgaris</name>
    <dbReference type="NCBI Taxonomy" id="36596"/>
    <lineage>
        <taxon>Eukaryota</taxon>
        <taxon>Viridiplantae</taxon>
        <taxon>Streptophyta</taxon>
        <taxon>Embryophyta</taxon>
        <taxon>Tracheophyta</taxon>
        <taxon>Spermatophyta</taxon>
        <taxon>Magnoliopsida</taxon>
        <taxon>eudicotyledons</taxon>
        <taxon>Gunneridae</taxon>
        <taxon>Pentapetalae</taxon>
        <taxon>rosids</taxon>
        <taxon>fabids</taxon>
        <taxon>Rosales</taxon>
        <taxon>Rosaceae</taxon>
        <taxon>Amygdaloideae</taxon>
        <taxon>Amygdaleae</taxon>
        <taxon>Prunus</taxon>
    </lineage>
</organism>
<evidence type="ECO:0000313" key="1">
    <source>
        <dbReference type="EMBL" id="CAB4286044.1"/>
    </source>
</evidence>
<sequence>MVLERDYANVPDSSSSEVVPKSLPFISWVGVNDFAVIFDGLVERFVDGRAQFLLCKDLISFLNNNCVLGPRYLEKKVDLLCKYEPHPLRAPIPVRQSEGID</sequence>
<protein>
    <submittedName>
        <fullName evidence="1">Uncharacterized protein</fullName>
    </submittedName>
</protein>
<dbReference type="AlphaFoldDB" id="A0A6J5VDU1"/>
<proteinExistence type="predicted"/>
<name>A0A6J5VDU1_PRUAR</name>
<evidence type="ECO:0000313" key="2">
    <source>
        <dbReference type="Proteomes" id="UP000507222"/>
    </source>
</evidence>
<dbReference type="EMBL" id="CAEKDK010000007">
    <property type="protein sequence ID" value="CAB4286044.1"/>
    <property type="molecule type" value="Genomic_DNA"/>
</dbReference>
<gene>
    <name evidence="1" type="ORF">CURHAP_LOCUS42549</name>
</gene>
<reference evidence="1 2" key="1">
    <citation type="submission" date="2020-05" db="EMBL/GenBank/DDBJ databases">
        <authorList>
            <person name="Campoy J."/>
            <person name="Schneeberger K."/>
            <person name="Spophaly S."/>
        </authorList>
    </citation>
    <scope>NUCLEOTIDE SEQUENCE [LARGE SCALE GENOMIC DNA]</scope>
    <source>
        <strain evidence="1">PruArmRojPasFocal</strain>
    </source>
</reference>
<dbReference type="Proteomes" id="UP000507222">
    <property type="component" value="Unassembled WGS sequence"/>
</dbReference>